<evidence type="ECO:0000313" key="2">
    <source>
        <dbReference type="Proteomes" id="UP001596001"/>
    </source>
</evidence>
<comment type="caution">
    <text evidence="1">The sequence shown here is derived from an EMBL/GenBank/DDBJ whole genome shotgun (WGS) entry which is preliminary data.</text>
</comment>
<dbReference type="EMBL" id="JBHSHJ010000017">
    <property type="protein sequence ID" value="MFC4790362.1"/>
    <property type="molecule type" value="Genomic_DNA"/>
</dbReference>
<accession>A0ABV9QL31</accession>
<dbReference type="InterPro" id="IPR011335">
    <property type="entry name" value="Restrct_endonuc-II-like"/>
</dbReference>
<dbReference type="SUPFAM" id="SSF52980">
    <property type="entry name" value="Restriction endonuclease-like"/>
    <property type="match status" value="1"/>
</dbReference>
<proteinExistence type="predicted"/>
<keyword evidence="2" id="KW-1185">Reference proteome</keyword>
<gene>
    <name evidence="1" type="ORF">ACFO6X_15370</name>
</gene>
<dbReference type="Proteomes" id="UP001596001">
    <property type="component" value="Unassembled WGS sequence"/>
</dbReference>
<sequence>MPLYRCNACGYVAEENITPVGKSMSCNRCAQPVTVFGTVFYVEKLLERYTEIRRELQALRALETPRVVNPPLAPEERVAPATATQKATETNLATLAQHAPLQAWFQSHQLQVDFDIENVNTAGYFDEAAQAFGTRYELFGELIGRVCWSYRKAHTGLNLELARLPQKDAQAINQLCRNLYEHTFFSRYHYQKPEKIVRLSLQSAPAVRRFFEGGWLEWFALMEVLAVWNTHQPRLSLSVARGARIKFANEDLQELDVLALSGNHAPVCIECKTGEFRRDLDKLLRLRKRLGIPRERFIICALDLDDAQASSLNAMYDMSFVTLSTLRPHLQHLCSGQ</sequence>
<evidence type="ECO:0008006" key="3">
    <source>
        <dbReference type="Google" id="ProtNLM"/>
    </source>
</evidence>
<reference evidence="2" key="1">
    <citation type="journal article" date="2019" name="Int. J. Syst. Evol. Microbiol.">
        <title>The Global Catalogue of Microorganisms (GCM) 10K type strain sequencing project: providing services to taxonomists for standard genome sequencing and annotation.</title>
        <authorList>
            <consortium name="The Broad Institute Genomics Platform"/>
            <consortium name="The Broad Institute Genome Sequencing Center for Infectious Disease"/>
            <person name="Wu L."/>
            <person name="Ma J."/>
        </authorList>
    </citation>
    <scope>NUCLEOTIDE SEQUENCE [LARGE SCALE GENOMIC DNA]</scope>
    <source>
        <strain evidence="2">CCUG 49452</strain>
    </source>
</reference>
<organism evidence="1 2">
    <name type="scientific">Giesbergeria sinuosa</name>
    <dbReference type="NCBI Taxonomy" id="80883"/>
    <lineage>
        <taxon>Bacteria</taxon>
        <taxon>Pseudomonadati</taxon>
        <taxon>Pseudomonadota</taxon>
        <taxon>Betaproteobacteria</taxon>
        <taxon>Burkholderiales</taxon>
        <taxon>Comamonadaceae</taxon>
        <taxon>Giesbergeria</taxon>
    </lineage>
</organism>
<name>A0ABV9QL31_9BURK</name>
<dbReference type="Gene3D" id="3.40.1350.10">
    <property type="match status" value="1"/>
</dbReference>
<protein>
    <recommendedName>
        <fullName evidence="3">DUF1887 family protein</fullName>
    </recommendedName>
</protein>
<dbReference type="RefSeq" id="WP_382434773.1">
    <property type="nucleotide sequence ID" value="NZ_JBHSHJ010000017.1"/>
</dbReference>
<dbReference type="InterPro" id="IPR011856">
    <property type="entry name" value="tRNA_endonuc-like_dom_sf"/>
</dbReference>
<evidence type="ECO:0000313" key="1">
    <source>
        <dbReference type="EMBL" id="MFC4790362.1"/>
    </source>
</evidence>